<evidence type="ECO:0000313" key="2">
    <source>
        <dbReference type="Proteomes" id="UP000681027"/>
    </source>
</evidence>
<sequence length="103" mass="11580">MKRLAAFLISILIVYVIYYDLTQGTLPESKEPVIEAMAPINGSLPFFEKKVSPGETVLSIVEKKINGPLPVPINKVISDFTNLNKGIKPEEIKFGYTYKFPNY</sequence>
<dbReference type="RefSeq" id="WP_213102757.1">
    <property type="nucleotide sequence ID" value="NZ_JAGYPM010000003.1"/>
</dbReference>
<keyword evidence="2" id="KW-1185">Reference proteome</keyword>
<organism evidence="1 2">
    <name type="scientific">Cytobacillus citreus</name>
    <dbReference type="NCBI Taxonomy" id="2833586"/>
    <lineage>
        <taxon>Bacteria</taxon>
        <taxon>Bacillati</taxon>
        <taxon>Bacillota</taxon>
        <taxon>Bacilli</taxon>
        <taxon>Bacillales</taxon>
        <taxon>Bacillaceae</taxon>
        <taxon>Cytobacillus</taxon>
    </lineage>
</organism>
<name>A0ABS5NTZ4_9BACI</name>
<evidence type="ECO:0008006" key="3">
    <source>
        <dbReference type="Google" id="ProtNLM"/>
    </source>
</evidence>
<dbReference type="Proteomes" id="UP000681027">
    <property type="component" value="Unassembled WGS sequence"/>
</dbReference>
<proteinExistence type="predicted"/>
<comment type="caution">
    <text evidence="1">The sequence shown here is derived from an EMBL/GenBank/DDBJ whole genome shotgun (WGS) entry which is preliminary data.</text>
</comment>
<reference evidence="1 2" key="1">
    <citation type="submission" date="2021-05" db="EMBL/GenBank/DDBJ databases">
        <title>Novel Bacillus species.</title>
        <authorList>
            <person name="Liu G."/>
        </authorList>
    </citation>
    <scope>NUCLEOTIDE SEQUENCE [LARGE SCALE GENOMIC DNA]</scope>
    <source>
        <strain evidence="1 2">FJAT-49705</strain>
    </source>
</reference>
<protein>
    <recommendedName>
        <fullName evidence="3">LysM domain-containing protein</fullName>
    </recommendedName>
</protein>
<accession>A0ABS5NTZ4</accession>
<gene>
    <name evidence="1" type="ORF">KHA94_14065</name>
</gene>
<dbReference type="EMBL" id="JAGYPM010000003">
    <property type="protein sequence ID" value="MBS4191311.1"/>
    <property type="molecule type" value="Genomic_DNA"/>
</dbReference>
<evidence type="ECO:0000313" key="1">
    <source>
        <dbReference type="EMBL" id="MBS4191311.1"/>
    </source>
</evidence>